<dbReference type="GO" id="GO:0050660">
    <property type="term" value="F:flavin adenine dinucleotide binding"/>
    <property type="evidence" value="ECO:0007669"/>
    <property type="project" value="TreeGrafter"/>
</dbReference>
<dbReference type="STRING" id="1220924.W2RYI8"/>
<evidence type="ECO:0000313" key="3">
    <source>
        <dbReference type="Proteomes" id="UP000030752"/>
    </source>
</evidence>
<dbReference type="PRINTS" id="PR00469">
    <property type="entry name" value="PNDRDTASEII"/>
</dbReference>
<keyword evidence="3" id="KW-1185">Reference proteome</keyword>
<dbReference type="Gene3D" id="3.50.50.100">
    <property type="match status" value="1"/>
</dbReference>
<sequence length="431" mass="47225">MAIDFLRILILYARHAFPYLLRLARQKLLAVHHRYTYRPTEKPLNVVVIGASFGGLHVAQRLAETLPTGYRVVLIERNSHLNYVFAFPRFSVVSGYEERAFVPYDCIAKDAPEGVFERKHAEVARVTSEQVVLESGECVHYAMLVVATGCSQPRPARLRSRDSNGGCQELRNLQGKVKEAGRIAVVGGGAVGVELAADIKSYYPDKAVTLVHSRQQLLNSFGPGLHKHTMEALEKLGLKIKLGERPAISDAGNEEKKGTLTFSDGNEEEFDLIVPCTGQRPNASILAELAPASSSKQTSRIMVKPTLQISDHDDTTPYPNIFALGDVAETGGPKMARATMMQGEVVVNNVLNMIKHGKASATYTPQPEIEGAIKLTLGIRDFVMYTQDSMGSELLFSGSNGSEDIDAAKGWAWYGPGAKAMPKRRITEIDE</sequence>
<dbReference type="PRINTS" id="PR00368">
    <property type="entry name" value="FADPNR"/>
</dbReference>
<dbReference type="GO" id="GO:0004174">
    <property type="term" value="F:electron-transferring-flavoprotein dehydrogenase activity"/>
    <property type="evidence" value="ECO:0007669"/>
    <property type="project" value="TreeGrafter"/>
</dbReference>
<dbReference type="GO" id="GO:0005737">
    <property type="term" value="C:cytoplasm"/>
    <property type="evidence" value="ECO:0007669"/>
    <property type="project" value="TreeGrafter"/>
</dbReference>
<dbReference type="OrthoDB" id="202203at2759"/>
<dbReference type="eggNOG" id="KOG1336">
    <property type="taxonomic scope" value="Eukaryota"/>
</dbReference>
<dbReference type="VEuPathDB" id="FungiDB:HMPREF1541_03310"/>
<dbReference type="Proteomes" id="UP000030752">
    <property type="component" value="Unassembled WGS sequence"/>
</dbReference>
<proteinExistence type="predicted"/>
<gene>
    <name evidence="2" type="ORF">HMPREF1541_03310</name>
</gene>
<dbReference type="HOGENOM" id="CLU_019845_0_0_1"/>
<name>W2RYI8_CYPE1</name>
<protein>
    <recommendedName>
        <fullName evidence="1">FAD/NAD(P)-binding domain-containing protein</fullName>
    </recommendedName>
</protein>
<reference evidence="2 3" key="1">
    <citation type="submission" date="2013-03" db="EMBL/GenBank/DDBJ databases">
        <title>The Genome Sequence of Phialophora europaea CBS 101466.</title>
        <authorList>
            <consortium name="The Broad Institute Genomics Platform"/>
            <person name="Cuomo C."/>
            <person name="de Hoog S."/>
            <person name="Gorbushina A."/>
            <person name="Walker B."/>
            <person name="Young S.K."/>
            <person name="Zeng Q."/>
            <person name="Gargeya S."/>
            <person name="Fitzgerald M."/>
            <person name="Haas B."/>
            <person name="Abouelleil A."/>
            <person name="Allen A.W."/>
            <person name="Alvarado L."/>
            <person name="Arachchi H.M."/>
            <person name="Berlin A.M."/>
            <person name="Chapman S.B."/>
            <person name="Gainer-Dewar J."/>
            <person name="Goldberg J."/>
            <person name="Griggs A."/>
            <person name="Gujja S."/>
            <person name="Hansen M."/>
            <person name="Howarth C."/>
            <person name="Imamovic A."/>
            <person name="Ireland A."/>
            <person name="Larimer J."/>
            <person name="McCowan C."/>
            <person name="Murphy C."/>
            <person name="Pearson M."/>
            <person name="Poon T.W."/>
            <person name="Priest M."/>
            <person name="Roberts A."/>
            <person name="Saif S."/>
            <person name="Shea T."/>
            <person name="Sisk P."/>
            <person name="Sykes S."/>
            <person name="Wortman J."/>
            <person name="Nusbaum C."/>
            <person name="Birren B."/>
        </authorList>
    </citation>
    <scope>NUCLEOTIDE SEQUENCE [LARGE SCALE GENOMIC DNA]</scope>
    <source>
        <strain evidence="2 3">CBS 101466</strain>
    </source>
</reference>
<dbReference type="Pfam" id="PF07992">
    <property type="entry name" value="Pyr_redox_2"/>
    <property type="match status" value="1"/>
</dbReference>
<organism evidence="2 3">
    <name type="scientific">Cyphellophora europaea (strain CBS 101466)</name>
    <name type="common">Phialophora europaea</name>
    <dbReference type="NCBI Taxonomy" id="1220924"/>
    <lineage>
        <taxon>Eukaryota</taxon>
        <taxon>Fungi</taxon>
        <taxon>Dikarya</taxon>
        <taxon>Ascomycota</taxon>
        <taxon>Pezizomycotina</taxon>
        <taxon>Eurotiomycetes</taxon>
        <taxon>Chaetothyriomycetidae</taxon>
        <taxon>Chaetothyriales</taxon>
        <taxon>Cyphellophoraceae</taxon>
        <taxon>Cyphellophora</taxon>
    </lineage>
</organism>
<dbReference type="InParanoid" id="W2RYI8"/>
<accession>W2RYI8</accession>
<dbReference type="RefSeq" id="XP_008715884.1">
    <property type="nucleotide sequence ID" value="XM_008717662.1"/>
</dbReference>
<dbReference type="EMBL" id="KB822719">
    <property type="protein sequence ID" value="ETN41375.1"/>
    <property type="molecule type" value="Genomic_DNA"/>
</dbReference>
<evidence type="ECO:0000259" key="1">
    <source>
        <dbReference type="Pfam" id="PF07992"/>
    </source>
</evidence>
<dbReference type="SUPFAM" id="SSF51905">
    <property type="entry name" value="FAD/NAD(P)-binding domain"/>
    <property type="match status" value="1"/>
</dbReference>
<dbReference type="InterPro" id="IPR023753">
    <property type="entry name" value="FAD/NAD-binding_dom"/>
</dbReference>
<dbReference type="GeneID" id="19970649"/>
<dbReference type="InterPro" id="IPR036188">
    <property type="entry name" value="FAD/NAD-bd_sf"/>
</dbReference>
<dbReference type="AlphaFoldDB" id="W2RYI8"/>
<evidence type="ECO:0000313" key="2">
    <source>
        <dbReference type="EMBL" id="ETN41375.1"/>
    </source>
</evidence>
<feature type="domain" description="FAD/NAD(P)-binding" evidence="1">
    <location>
        <begin position="45"/>
        <end position="343"/>
    </location>
</feature>
<dbReference type="PANTHER" id="PTHR43735:SF5">
    <property type="entry name" value="FAD_NAD(P)-BINDING DOMAIN-CONTAINING PROTEIN"/>
    <property type="match status" value="1"/>
</dbReference>
<dbReference type="PANTHER" id="PTHR43735">
    <property type="entry name" value="APOPTOSIS-INDUCING FACTOR 1"/>
    <property type="match status" value="1"/>
</dbReference>